<accession>A0A839QMF3</accession>
<evidence type="ECO:0008006" key="4">
    <source>
        <dbReference type="Google" id="ProtNLM"/>
    </source>
</evidence>
<dbReference type="Proteomes" id="UP000523000">
    <property type="component" value="Unassembled WGS sequence"/>
</dbReference>
<feature type="transmembrane region" description="Helical" evidence="1">
    <location>
        <begin position="63"/>
        <end position="88"/>
    </location>
</feature>
<proteinExistence type="predicted"/>
<dbReference type="AlphaFoldDB" id="A0A839QMF3"/>
<keyword evidence="1" id="KW-0812">Transmembrane</keyword>
<dbReference type="RefSeq" id="WP_183513265.1">
    <property type="nucleotide sequence ID" value="NZ_BAABGK010000075.1"/>
</dbReference>
<name>A0A839QMF3_9MICC</name>
<comment type="caution">
    <text evidence="2">The sequence shown here is derived from an EMBL/GenBank/DDBJ whole genome shotgun (WGS) entry which is preliminary data.</text>
</comment>
<dbReference type="InterPro" id="IPR009937">
    <property type="entry name" value="Phage_holin_3_6"/>
</dbReference>
<feature type="transmembrane region" description="Helical" evidence="1">
    <location>
        <begin position="94"/>
        <end position="116"/>
    </location>
</feature>
<evidence type="ECO:0000313" key="3">
    <source>
        <dbReference type="Proteomes" id="UP000523000"/>
    </source>
</evidence>
<gene>
    <name evidence="2" type="ORF">E9229_003880</name>
</gene>
<keyword evidence="1" id="KW-0472">Membrane</keyword>
<evidence type="ECO:0000256" key="1">
    <source>
        <dbReference type="SAM" id="Phobius"/>
    </source>
</evidence>
<organism evidence="2 3">
    <name type="scientific">Paeniglutamicibacter cryotolerans</name>
    <dbReference type="NCBI Taxonomy" id="670079"/>
    <lineage>
        <taxon>Bacteria</taxon>
        <taxon>Bacillati</taxon>
        <taxon>Actinomycetota</taxon>
        <taxon>Actinomycetes</taxon>
        <taxon>Micrococcales</taxon>
        <taxon>Micrococcaceae</taxon>
        <taxon>Paeniglutamicibacter</taxon>
    </lineage>
</organism>
<evidence type="ECO:0000313" key="2">
    <source>
        <dbReference type="EMBL" id="MBB2997608.1"/>
    </source>
</evidence>
<dbReference type="Pfam" id="PF07332">
    <property type="entry name" value="Phage_holin_3_6"/>
    <property type="match status" value="1"/>
</dbReference>
<keyword evidence="3" id="KW-1185">Reference proteome</keyword>
<keyword evidence="1" id="KW-1133">Transmembrane helix</keyword>
<reference evidence="2 3" key="1">
    <citation type="submission" date="2020-08" db="EMBL/GenBank/DDBJ databases">
        <title>Sequencing the genomes of 1000 actinobacteria strains.</title>
        <authorList>
            <person name="Klenk H.-P."/>
        </authorList>
    </citation>
    <scope>NUCLEOTIDE SEQUENCE [LARGE SCALE GENOMIC DNA]</scope>
    <source>
        <strain evidence="2 3">DSM 22826</strain>
    </source>
</reference>
<sequence>MTEYQGTRDPDPGPSTAEARAANSSLGELFGDLTRNVSTLMRQELELAKAELKETASSAGKGAGMYAGAGLAAHFVLLFLSLGSMFGLALWVGYGWAAVIVAVIWAVIGAVLALVARREMHSVKGLPQTADTLKKIPPTFKPNEETP</sequence>
<protein>
    <recommendedName>
        <fullName evidence="4">Phage holin family protein</fullName>
    </recommendedName>
</protein>
<dbReference type="EMBL" id="JACHVS010000005">
    <property type="protein sequence ID" value="MBB2997608.1"/>
    <property type="molecule type" value="Genomic_DNA"/>
</dbReference>